<dbReference type="EMBL" id="UZAJ01006607">
    <property type="protein sequence ID" value="VDO47802.1"/>
    <property type="molecule type" value="Genomic_DNA"/>
</dbReference>
<evidence type="ECO:0000313" key="3">
    <source>
        <dbReference type="WBParaSite" id="OFLC_0000675001-mRNA-1"/>
    </source>
</evidence>
<reference evidence="3" key="1">
    <citation type="submission" date="2016-06" db="UniProtKB">
        <authorList>
            <consortium name="WormBaseParasite"/>
        </authorList>
    </citation>
    <scope>IDENTIFICATION</scope>
</reference>
<gene>
    <name evidence="1" type="ORF">OFLC_LOCUS6751</name>
</gene>
<evidence type="ECO:0000313" key="2">
    <source>
        <dbReference type="Proteomes" id="UP000267606"/>
    </source>
</evidence>
<dbReference type="AlphaFoldDB" id="A0A183HGY9"/>
<evidence type="ECO:0000313" key="1">
    <source>
        <dbReference type="EMBL" id="VDO47802.1"/>
    </source>
</evidence>
<reference evidence="1 2" key="2">
    <citation type="submission" date="2018-11" db="EMBL/GenBank/DDBJ databases">
        <authorList>
            <consortium name="Pathogen Informatics"/>
        </authorList>
    </citation>
    <scope>NUCLEOTIDE SEQUENCE [LARGE SCALE GENOMIC DNA]</scope>
</reference>
<organism evidence="3">
    <name type="scientific">Onchocerca flexuosa</name>
    <dbReference type="NCBI Taxonomy" id="387005"/>
    <lineage>
        <taxon>Eukaryota</taxon>
        <taxon>Metazoa</taxon>
        <taxon>Ecdysozoa</taxon>
        <taxon>Nematoda</taxon>
        <taxon>Chromadorea</taxon>
        <taxon>Rhabditida</taxon>
        <taxon>Spirurina</taxon>
        <taxon>Spiruromorpha</taxon>
        <taxon>Filarioidea</taxon>
        <taxon>Onchocercidae</taxon>
        <taxon>Onchocerca</taxon>
    </lineage>
</organism>
<dbReference type="WBParaSite" id="OFLC_0000675001-mRNA-1">
    <property type="protein sequence ID" value="OFLC_0000675001-mRNA-1"/>
    <property type="gene ID" value="OFLC_0000675001"/>
</dbReference>
<dbReference type="Proteomes" id="UP000267606">
    <property type="component" value="Unassembled WGS sequence"/>
</dbReference>
<accession>A0A183HGY9</accession>
<protein>
    <submittedName>
        <fullName evidence="1 3">Uncharacterized protein</fullName>
    </submittedName>
</protein>
<keyword evidence="2" id="KW-1185">Reference proteome</keyword>
<proteinExistence type="predicted"/>
<name>A0A183HGY9_9BILA</name>
<sequence length="80" mass="8955">MQAHILTSTSKNRSILLDVQAEAKKKSVAIHVSHGLGNRGKKAPRSSSVNELETNYINVDIGEQNLAFYYTENKKCEYSE</sequence>